<evidence type="ECO:0000313" key="2">
    <source>
        <dbReference type="EMBL" id="SDZ16767.1"/>
    </source>
</evidence>
<dbReference type="Proteomes" id="UP000198625">
    <property type="component" value="Unassembled WGS sequence"/>
</dbReference>
<sequence length="93" mass="10721">MTEKNKELEKRLEELVDNIEKSKIHEYVDFVNNKKRLLYVNFLGGLARGFGMAIGFTILGAVAIYLLQKIISWNIPLIGDFIAEIVRIVQKRL</sequence>
<keyword evidence="1" id="KW-1133">Transmembrane helix</keyword>
<gene>
    <name evidence="2" type="ORF">SAMN05660462_02092</name>
</gene>
<evidence type="ECO:0000313" key="3">
    <source>
        <dbReference type="Proteomes" id="UP000198625"/>
    </source>
</evidence>
<dbReference type="STRING" id="415015.SAMN05660462_02092"/>
<dbReference type="EMBL" id="FNQE01000022">
    <property type="protein sequence ID" value="SDZ16767.1"/>
    <property type="molecule type" value="Genomic_DNA"/>
</dbReference>
<keyword evidence="1" id="KW-0472">Membrane</keyword>
<evidence type="ECO:0000256" key="1">
    <source>
        <dbReference type="SAM" id="Phobius"/>
    </source>
</evidence>
<dbReference type="Pfam" id="PF18910">
    <property type="entry name" value="DUF5665"/>
    <property type="match status" value="1"/>
</dbReference>
<protein>
    <submittedName>
        <fullName evidence="2">Uncharacterized protein</fullName>
    </submittedName>
</protein>
<reference evidence="2 3" key="1">
    <citation type="submission" date="2016-10" db="EMBL/GenBank/DDBJ databases">
        <authorList>
            <person name="de Groot N.N."/>
        </authorList>
    </citation>
    <scope>NUCLEOTIDE SEQUENCE [LARGE SCALE GENOMIC DNA]</scope>
    <source>
        <strain evidence="2 3">DSM 21650</strain>
    </source>
</reference>
<feature type="transmembrane region" description="Helical" evidence="1">
    <location>
        <begin position="46"/>
        <end position="67"/>
    </location>
</feature>
<name>A0A1H3QTL2_9FIRM</name>
<dbReference type="OrthoDB" id="1634137at2"/>
<accession>A0A1H3QTL2</accession>
<dbReference type="InterPro" id="IPR043723">
    <property type="entry name" value="DUF5665"/>
</dbReference>
<organism evidence="2 3">
    <name type="scientific">Proteiniborus ethanoligenes</name>
    <dbReference type="NCBI Taxonomy" id="415015"/>
    <lineage>
        <taxon>Bacteria</taxon>
        <taxon>Bacillati</taxon>
        <taxon>Bacillota</taxon>
        <taxon>Clostridia</taxon>
        <taxon>Eubacteriales</taxon>
        <taxon>Proteiniborus</taxon>
    </lineage>
</organism>
<proteinExistence type="predicted"/>
<dbReference type="AlphaFoldDB" id="A0A1H3QTL2"/>
<keyword evidence="1" id="KW-0812">Transmembrane</keyword>
<keyword evidence="3" id="KW-1185">Reference proteome</keyword>
<dbReference type="RefSeq" id="WP_091730855.1">
    <property type="nucleotide sequence ID" value="NZ_FNQE01000022.1"/>
</dbReference>